<dbReference type="HOGENOM" id="CLU_1512332_0_0_1"/>
<dbReference type="GO" id="GO:0006751">
    <property type="term" value="P:glutathione catabolic process"/>
    <property type="evidence" value="ECO:0007669"/>
    <property type="project" value="InterPro"/>
</dbReference>
<dbReference type="GO" id="GO:0005886">
    <property type="term" value="C:plasma membrane"/>
    <property type="evidence" value="ECO:0007669"/>
    <property type="project" value="TreeGrafter"/>
</dbReference>
<dbReference type="PANTHER" id="PTHR11686:SF72">
    <property type="entry name" value="GAMMA-GLUTAMYL TRANSPEPTIDASE, ISOFORM A"/>
    <property type="match status" value="1"/>
</dbReference>
<accession>T1GFT9</accession>
<sequence length="178" mass="20121">MSYEHVPPSKKEKVFRVLVLATPNVMLSSNIERGTAVEAAIAILACECVASPDRTGFGGGFVALIYRHETRKIESLIATERSPMHSSEKSNAESRIRYVGVPGMLKGLWEMYIRYETTKSWKHLLHGTLELARDYVKDNSEVTKTLQGNLKLSKLINNKKLTETIKILINNEPKELEY</sequence>
<dbReference type="AlphaFoldDB" id="T1GFT9"/>
<name>T1GFT9_MEGSC</name>
<protein>
    <recommendedName>
        <fullName evidence="3">Gamma-glutamyltranspeptidase</fullName>
    </recommendedName>
</protein>
<evidence type="ECO:0000313" key="2">
    <source>
        <dbReference type="Proteomes" id="UP000015102"/>
    </source>
</evidence>
<reference evidence="2" key="1">
    <citation type="submission" date="2013-02" db="EMBL/GenBank/DDBJ databases">
        <authorList>
            <person name="Hughes D."/>
        </authorList>
    </citation>
    <scope>NUCLEOTIDE SEQUENCE</scope>
    <source>
        <strain>Durham</strain>
        <strain evidence="2">NC isolate 2 -- Noor lab</strain>
    </source>
</reference>
<dbReference type="SUPFAM" id="SSF56235">
    <property type="entry name" value="N-terminal nucleophile aminohydrolases (Ntn hydrolases)"/>
    <property type="match status" value="1"/>
</dbReference>
<dbReference type="EMBL" id="CAQQ02094673">
    <property type="status" value="NOT_ANNOTATED_CDS"/>
    <property type="molecule type" value="Genomic_DNA"/>
</dbReference>
<dbReference type="Pfam" id="PF01019">
    <property type="entry name" value="G_glu_transpept"/>
    <property type="match status" value="1"/>
</dbReference>
<reference evidence="1" key="2">
    <citation type="submission" date="2015-06" db="UniProtKB">
        <authorList>
            <consortium name="EnsemblMetazoa"/>
        </authorList>
    </citation>
    <scope>IDENTIFICATION</scope>
</reference>
<proteinExistence type="predicted"/>
<dbReference type="STRING" id="36166.T1GFT9"/>
<dbReference type="PRINTS" id="PR01210">
    <property type="entry name" value="GGTRANSPTASE"/>
</dbReference>
<keyword evidence="2" id="KW-1185">Reference proteome</keyword>
<dbReference type="PANTHER" id="PTHR11686">
    <property type="entry name" value="GAMMA GLUTAMYL TRANSPEPTIDASE"/>
    <property type="match status" value="1"/>
</dbReference>
<dbReference type="Proteomes" id="UP000015102">
    <property type="component" value="Unassembled WGS sequence"/>
</dbReference>
<dbReference type="EnsemblMetazoa" id="MESCA002239-RA">
    <property type="protein sequence ID" value="MESCA002239-PA"/>
    <property type="gene ID" value="MESCA002239"/>
</dbReference>
<evidence type="ECO:0008006" key="3">
    <source>
        <dbReference type="Google" id="ProtNLM"/>
    </source>
</evidence>
<dbReference type="GO" id="GO:0036374">
    <property type="term" value="F:glutathione hydrolase activity"/>
    <property type="evidence" value="ECO:0007669"/>
    <property type="project" value="InterPro"/>
</dbReference>
<dbReference type="EMBL" id="CAQQ02094674">
    <property type="status" value="NOT_ANNOTATED_CDS"/>
    <property type="molecule type" value="Genomic_DNA"/>
</dbReference>
<evidence type="ECO:0000313" key="1">
    <source>
        <dbReference type="EnsemblMetazoa" id="MESCA002239-PA"/>
    </source>
</evidence>
<organism evidence="1 2">
    <name type="scientific">Megaselia scalaris</name>
    <name type="common">Humpbacked fly</name>
    <name type="synonym">Phora scalaris</name>
    <dbReference type="NCBI Taxonomy" id="36166"/>
    <lineage>
        <taxon>Eukaryota</taxon>
        <taxon>Metazoa</taxon>
        <taxon>Ecdysozoa</taxon>
        <taxon>Arthropoda</taxon>
        <taxon>Hexapoda</taxon>
        <taxon>Insecta</taxon>
        <taxon>Pterygota</taxon>
        <taxon>Neoptera</taxon>
        <taxon>Endopterygota</taxon>
        <taxon>Diptera</taxon>
        <taxon>Brachycera</taxon>
        <taxon>Muscomorpha</taxon>
        <taxon>Platypezoidea</taxon>
        <taxon>Phoridae</taxon>
        <taxon>Megaseliini</taxon>
        <taxon>Megaselia</taxon>
    </lineage>
</organism>
<dbReference type="InterPro" id="IPR000101">
    <property type="entry name" value="GGT_peptidase"/>
</dbReference>
<dbReference type="InterPro" id="IPR029055">
    <property type="entry name" value="Ntn_hydrolases_N"/>
</dbReference>